<gene>
    <name evidence="2" type="ORF">GCM10007298_27060</name>
</gene>
<dbReference type="PRINTS" id="PR00413">
    <property type="entry name" value="HADHALOGNASE"/>
</dbReference>
<dbReference type="Pfam" id="PF00702">
    <property type="entry name" value="Hydrolase"/>
    <property type="match status" value="1"/>
</dbReference>
<dbReference type="PROSITE" id="PS50206">
    <property type="entry name" value="RHODANESE_3"/>
    <property type="match status" value="1"/>
</dbReference>
<dbReference type="InterPro" id="IPR001763">
    <property type="entry name" value="Rhodanese-like_dom"/>
</dbReference>
<evidence type="ECO:0000313" key="3">
    <source>
        <dbReference type="Proteomes" id="UP000632454"/>
    </source>
</evidence>
<evidence type="ECO:0000259" key="1">
    <source>
        <dbReference type="PROSITE" id="PS50206"/>
    </source>
</evidence>
<organism evidence="2 3">
    <name type="scientific">Williamsia phyllosphaerae</name>
    <dbReference type="NCBI Taxonomy" id="885042"/>
    <lineage>
        <taxon>Bacteria</taxon>
        <taxon>Bacillati</taxon>
        <taxon>Actinomycetota</taxon>
        <taxon>Actinomycetes</taxon>
        <taxon>Mycobacteriales</taxon>
        <taxon>Nocardiaceae</taxon>
        <taxon>Williamsia</taxon>
    </lineage>
</organism>
<dbReference type="InterPro" id="IPR036412">
    <property type="entry name" value="HAD-like_sf"/>
</dbReference>
<comment type="caution">
    <text evidence="2">The sequence shown here is derived from an EMBL/GenBank/DDBJ whole genome shotgun (WGS) entry which is preliminary data.</text>
</comment>
<dbReference type="Proteomes" id="UP000632454">
    <property type="component" value="Unassembled WGS sequence"/>
</dbReference>
<dbReference type="InterPro" id="IPR023198">
    <property type="entry name" value="PGP-like_dom2"/>
</dbReference>
<dbReference type="NCBIfam" id="TIGR01549">
    <property type="entry name" value="HAD-SF-IA-v1"/>
    <property type="match status" value="1"/>
</dbReference>
<dbReference type="InterPro" id="IPR006439">
    <property type="entry name" value="HAD-SF_hydro_IA"/>
</dbReference>
<reference evidence="3" key="1">
    <citation type="journal article" date="2019" name="Int. J. Syst. Evol. Microbiol.">
        <title>The Global Catalogue of Microorganisms (GCM) 10K type strain sequencing project: providing services to taxonomists for standard genome sequencing and annotation.</title>
        <authorList>
            <consortium name="The Broad Institute Genomics Platform"/>
            <consortium name="The Broad Institute Genome Sequencing Center for Infectious Disease"/>
            <person name="Wu L."/>
            <person name="Ma J."/>
        </authorList>
    </citation>
    <scope>NUCLEOTIDE SEQUENCE [LARGE SCALE GENOMIC DNA]</scope>
    <source>
        <strain evidence="3">CCM 7855</strain>
    </source>
</reference>
<dbReference type="SUPFAM" id="SSF56784">
    <property type="entry name" value="HAD-like"/>
    <property type="match status" value="1"/>
</dbReference>
<dbReference type="InterPro" id="IPR023214">
    <property type="entry name" value="HAD_sf"/>
</dbReference>
<sequence length="249" mass="27193">MTASVRIDSVPPVTEATRYTTVFLDFGGVLSPPIEDLFLEYERVTGIAPADLKAAMAGVADGLGVDVLAPVELGLLTEVEWVRRMHRWLICRGVDVSRSALDFGRQWFAGHQVNATMRRLVFELKAQGYRVGILTNNVREWEAHWRPMVGLDEDVDAIVDSYDVGCRKPEPEIFAISENRIGAAPGTAILIDDLESNCVAARRAGWGAVRFVDNDQTLADLAALLRAQDGAAAEVAIAEAITTDRETIA</sequence>
<protein>
    <recommendedName>
        <fullName evidence="1">Rhodanese domain-containing protein</fullName>
    </recommendedName>
</protein>
<dbReference type="PANTHER" id="PTHR47829">
    <property type="entry name" value="HYDROLASE, PUTATIVE (AFU_ORTHOLOGUE AFUA_1G12880)-RELATED"/>
    <property type="match status" value="1"/>
</dbReference>
<feature type="domain" description="Rhodanese" evidence="1">
    <location>
        <begin position="119"/>
        <end position="150"/>
    </location>
</feature>
<dbReference type="NCBIfam" id="TIGR01509">
    <property type="entry name" value="HAD-SF-IA-v3"/>
    <property type="match status" value="1"/>
</dbReference>
<keyword evidence="3" id="KW-1185">Reference proteome</keyword>
<name>A0ABQ1V051_9NOCA</name>
<dbReference type="Gene3D" id="1.10.150.240">
    <property type="entry name" value="Putative phosphatase, domain 2"/>
    <property type="match status" value="1"/>
</dbReference>
<dbReference type="EMBL" id="BMCS01000001">
    <property type="protein sequence ID" value="GGF29696.1"/>
    <property type="molecule type" value="Genomic_DNA"/>
</dbReference>
<accession>A0ABQ1V051</accession>
<dbReference type="InterPro" id="IPR052898">
    <property type="entry name" value="ACAD10-like"/>
</dbReference>
<dbReference type="PANTHER" id="PTHR47829:SF1">
    <property type="entry name" value="HAD FAMILY PHOSPHATASE"/>
    <property type="match status" value="1"/>
</dbReference>
<dbReference type="RefSeq" id="WP_188490165.1">
    <property type="nucleotide sequence ID" value="NZ_BMCS01000001.1"/>
</dbReference>
<evidence type="ECO:0000313" key="2">
    <source>
        <dbReference type="EMBL" id="GGF29696.1"/>
    </source>
</evidence>
<proteinExistence type="predicted"/>
<dbReference type="Gene3D" id="3.40.50.1000">
    <property type="entry name" value="HAD superfamily/HAD-like"/>
    <property type="match status" value="1"/>
</dbReference>